<dbReference type="RefSeq" id="WP_150450624.1">
    <property type="nucleotide sequence ID" value="NZ_VYSA01000007.1"/>
</dbReference>
<dbReference type="OrthoDB" id="5379188at2"/>
<protein>
    <submittedName>
        <fullName evidence="2">Uncharacterized protein</fullName>
    </submittedName>
</protein>
<name>A0A5J5IYD8_9MICO</name>
<evidence type="ECO:0000313" key="3">
    <source>
        <dbReference type="Proteomes" id="UP000325827"/>
    </source>
</evidence>
<dbReference type="Proteomes" id="UP000325827">
    <property type="component" value="Unassembled WGS sequence"/>
</dbReference>
<feature type="region of interest" description="Disordered" evidence="1">
    <location>
        <begin position="1"/>
        <end position="25"/>
    </location>
</feature>
<gene>
    <name evidence="2" type="ORF">F6B43_19040</name>
</gene>
<evidence type="ECO:0000256" key="1">
    <source>
        <dbReference type="SAM" id="MobiDB-lite"/>
    </source>
</evidence>
<organism evidence="2 3">
    <name type="scientific">Microbacterium rhizomatis</name>
    <dbReference type="NCBI Taxonomy" id="1631477"/>
    <lineage>
        <taxon>Bacteria</taxon>
        <taxon>Bacillati</taxon>
        <taxon>Actinomycetota</taxon>
        <taxon>Actinomycetes</taxon>
        <taxon>Micrococcales</taxon>
        <taxon>Microbacteriaceae</taxon>
        <taxon>Microbacterium</taxon>
    </lineage>
</organism>
<sequence>MTQRVRRERGRRVSSRPGQSSRKLLATGAGSIVNVASGAALRGNAAGTLLQLSTERLVMRVSRGQQKFESEVPSLQENTAARALTDRDDQTVLDGLRPRPLQPPAQHLAPCGEQVAERRAHLTDALIDNVTD</sequence>
<proteinExistence type="predicted"/>
<reference evidence="3" key="1">
    <citation type="submission" date="2019-09" db="EMBL/GenBank/DDBJ databases">
        <title>Mumia zhuanghuii sp. nov. isolated from the intestinal contents of plateau pika (Ochotona curzoniae) in the Qinghai-Tibet plateau of China.</title>
        <authorList>
            <person name="Tian Z."/>
        </authorList>
    </citation>
    <scope>NUCLEOTIDE SEQUENCE [LARGE SCALE GENOMIC DNA]</scope>
    <source>
        <strain evidence="3">JCM 30598</strain>
    </source>
</reference>
<dbReference type="AlphaFoldDB" id="A0A5J5IYD8"/>
<feature type="compositionally biased region" description="Basic residues" evidence="1">
    <location>
        <begin position="1"/>
        <end position="14"/>
    </location>
</feature>
<keyword evidence="3" id="KW-1185">Reference proteome</keyword>
<evidence type="ECO:0000313" key="2">
    <source>
        <dbReference type="EMBL" id="KAA9104773.1"/>
    </source>
</evidence>
<accession>A0A5J5IYD8</accession>
<dbReference type="EMBL" id="VYSA01000007">
    <property type="protein sequence ID" value="KAA9104773.1"/>
    <property type="molecule type" value="Genomic_DNA"/>
</dbReference>
<comment type="caution">
    <text evidence="2">The sequence shown here is derived from an EMBL/GenBank/DDBJ whole genome shotgun (WGS) entry which is preliminary data.</text>
</comment>